<name>A0AAE3SND9_9FLAO</name>
<evidence type="ECO:0008006" key="4">
    <source>
        <dbReference type="Google" id="ProtNLM"/>
    </source>
</evidence>
<keyword evidence="3" id="KW-1185">Reference proteome</keyword>
<evidence type="ECO:0000313" key="2">
    <source>
        <dbReference type="EMBL" id="MCX2719534.1"/>
    </source>
</evidence>
<proteinExistence type="predicted"/>
<dbReference type="AlphaFoldDB" id="A0AAE3SND9"/>
<dbReference type="Proteomes" id="UP001207116">
    <property type="component" value="Unassembled WGS sequence"/>
</dbReference>
<sequence>MLKTIDRLMQFISHAGLSARQFDISIGAANGYTLRMKKNRASIGSDVIENIVRTYPQLNVAWLITGEGEMLKPEKQKELKAFEELSVEKQKEIESIIENKIRERQEAELQSLLQEVTREIKRRQS</sequence>
<reference evidence="2" key="1">
    <citation type="submission" date="2022-11" db="EMBL/GenBank/DDBJ databases">
        <title>The characterization of three novel Bacteroidetes species and genomic analysis of their roles in tidal elemental geochemical cycles.</title>
        <authorList>
            <person name="Ma K.-J."/>
        </authorList>
    </citation>
    <scope>NUCLEOTIDE SEQUENCE</scope>
    <source>
        <strain evidence="2">M415</strain>
    </source>
</reference>
<organism evidence="2 3">
    <name type="scientific">Lentiprolixibacter aurantiacus</name>
    <dbReference type="NCBI Taxonomy" id="2993939"/>
    <lineage>
        <taxon>Bacteria</taxon>
        <taxon>Pseudomonadati</taxon>
        <taxon>Bacteroidota</taxon>
        <taxon>Flavobacteriia</taxon>
        <taxon>Flavobacteriales</taxon>
        <taxon>Flavobacteriaceae</taxon>
        <taxon>Lentiprolixibacter</taxon>
    </lineage>
</organism>
<keyword evidence="1" id="KW-0175">Coiled coil</keyword>
<evidence type="ECO:0000313" key="3">
    <source>
        <dbReference type="Proteomes" id="UP001207116"/>
    </source>
</evidence>
<evidence type="ECO:0000256" key="1">
    <source>
        <dbReference type="SAM" id="Coils"/>
    </source>
</evidence>
<comment type="caution">
    <text evidence="2">The sequence shown here is derived from an EMBL/GenBank/DDBJ whole genome shotgun (WGS) entry which is preliminary data.</text>
</comment>
<dbReference type="RefSeq" id="WP_266012232.1">
    <property type="nucleotide sequence ID" value="NZ_JAPFQP010000002.1"/>
</dbReference>
<gene>
    <name evidence="2" type="ORF">OO016_07970</name>
</gene>
<feature type="coiled-coil region" evidence="1">
    <location>
        <begin position="90"/>
        <end position="122"/>
    </location>
</feature>
<dbReference type="EMBL" id="JAPFQP010000002">
    <property type="protein sequence ID" value="MCX2719534.1"/>
    <property type="molecule type" value="Genomic_DNA"/>
</dbReference>
<accession>A0AAE3SND9</accession>
<protein>
    <recommendedName>
        <fullName evidence="4">HTH cro/C1-type domain-containing protein</fullName>
    </recommendedName>
</protein>